<keyword evidence="1" id="KW-1133">Transmembrane helix</keyword>
<evidence type="ECO:0000313" key="2">
    <source>
        <dbReference type="EMBL" id="AFD08581.1"/>
    </source>
</evidence>
<keyword evidence="1" id="KW-0472">Membrane</keyword>
<keyword evidence="3" id="KW-1185">Reference proteome</keyword>
<dbReference type="EMBL" id="CP003349">
    <property type="protein sequence ID" value="AFD08581.1"/>
    <property type="molecule type" value="Genomic_DNA"/>
</dbReference>
<gene>
    <name evidence="2" type="ordered locus">Solca_3577</name>
</gene>
<evidence type="ECO:0000256" key="1">
    <source>
        <dbReference type="SAM" id="Phobius"/>
    </source>
</evidence>
<feature type="transmembrane region" description="Helical" evidence="1">
    <location>
        <begin position="12"/>
        <end position="34"/>
    </location>
</feature>
<accession>H8KSN0</accession>
<dbReference type="HOGENOM" id="CLU_2289806_0_0_10"/>
<sequence length="101" mass="11635">MIFKDQNQKLKVARVLILAQLIFIVTNLIVFYQTKFQLVSNLISEAVIIEIVEPYIMMSIILSISVMVSFVLYCREKLIAAIGISFLVLTGQMIVQYYVER</sequence>
<feature type="transmembrane region" description="Helical" evidence="1">
    <location>
        <begin position="54"/>
        <end position="73"/>
    </location>
</feature>
<organism evidence="2 3">
    <name type="scientific">Solitalea canadensis (strain ATCC 29591 / DSM 3403 / JCM 21819 / LMG 8368 / NBRC 15130 / NCIMB 12057 / USAM 9D)</name>
    <name type="common">Flexibacter canadensis</name>
    <dbReference type="NCBI Taxonomy" id="929556"/>
    <lineage>
        <taxon>Bacteria</taxon>
        <taxon>Pseudomonadati</taxon>
        <taxon>Bacteroidota</taxon>
        <taxon>Sphingobacteriia</taxon>
        <taxon>Sphingobacteriales</taxon>
        <taxon>Sphingobacteriaceae</taxon>
        <taxon>Solitalea</taxon>
    </lineage>
</organism>
<evidence type="ECO:0000313" key="3">
    <source>
        <dbReference type="Proteomes" id="UP000007590"/>
    </source>
</evidence>
<dbReference type="AlphaFoldDB" id="H8KSN0"/>
<name>H8KSN0_SOLCM</name>
<keyword evidence="1" id="KW-0812">Transmembrane</keyword>
<dbReference type="STRING" id="929556.Solca_3577"/>
<reference evidence="2" key="1">
    <citation type="submission" date="2012-02" db="EMBL/GenBank/DDBJ databases">
        <title>The complete genome of Solitalea canadensis DSM 3403.</title>
        <authorList>
            <consortium name="US DOE Joint Genome Institute (JGI-PGF)"/>
            <person name="Lucas S."/>
            <person name="Copeland A."/>
            <person name="Lapidus A."/>
            <person name="Glavina del Rio T."/>
            <person name="Dalin E."/>
            <person name="Tice H."/>
            <person name="Bruce D."/>
            <person name="Goodwin L."/>
            <person name="Pitluck S."/>
            <person name="Peters L."/>
            <person name="Ovchinnikova G."/>
            <person name="Lu M."/>
            <person name="Kyrpides N."/>
            <person name="Mavromatis K."/>
            <person name="Ivanova N."/>
            <person name="Brettin T."/>
            <person name="Detter J.C."/>
            <person name="Han C."/>
            <person name="Larimer F."/>
            <person name="Land M."/>
            <person name="Hauser L."/>
            <person name="Markowitz V."/>
            <person name="Cheng J.-F."/>
            <person name="Hugenholtz P."/>
            <person name="Woyke T."/>
            <person name="Wu D."/>
            <person name="Spring S."/>
            <person name="Schroeder M."/>
            <person name="Kopitz M."/>
            <person name="Brambilla E."/>
            <person name="Klenk H.-P."/>
            <person name="Eisen J.A."/>
        </authorList>
    </citation>
    <scope>NUCLEOTIDE SEQUENCE</scope>
    <source>
        <strain evidence="2">DSM 3403</strain>
    </source>
</reference>
<feature type="transmembrane region" description="Helical" evidence="1">
    <location>
        <begin position="78"/>
        <end position="99"/>
    </location>
</feature>
<protein>
    <submittedName>
        <fullName evidence="2">Uncharacterized protein</fullName>
    </submittedName>
</protein>
<proteinExistence type="predicted"/>
<dbReference type="Proteomes" id="UP000007590">
    <property type="component" value="Chromosome"/>
</dbReference>
<dbReference type="KEGG" id="scn:Solca_3577"/>